<comment type="caution">
    <text evidence="5">The sequence shown here is derived from an EMBL/GenBank/DDBJ whole genome shotgun (WGS) entry which is preliminary data.</text>
</comment>
<protein>
    <recommendedName>
        <fullName evidence="4">Wall-associated receptor kinase galacturonan-binding domain-containing protein</fullName>
    </recommendedName>
</protein>
<dbReference type="Gramene" id="FCD_00018032-RA">
    <property type="protein sequence ID" value="FCD_00018032-RA:cds"/>
    <property type="gene ID" value="FCD_00018032"/>
</dbReference>
<proteinExistence type="predicted"/>
<dbReference type="GO" id="GO:0030247">
    <property type="term" value="F:polysaccharide binding"/>
    <property type="evidence" value="ECO:0007669"/>
    <property type="project" value="InterPro"/>
</dbReference>
<dbReference type="GO" id="GO:0016020">
    <property type="term" value="C:membrane"/>
    <property type="evidence" value="ECO:0007669"/>
    <property type="project" value="UniProtKB-SubCell"/>
</dbReference>
<dbReference type="Proteomes" id="UP001187192">
    <property type="component" value="Unassembled WGS sequence"/>
</dbReference>
<evidence type="ECO:0000256" key="1">
    <source>
        <dbReference type="ARBA" id="ARBA00004167"/>
    </source>
</evidence>
<evidence type="ECO:0000259" key="4">
    <source>
        <dbReference type="Pfam" id="PF13947"/>
    </source>
</evidence>
<dbReference type="Pfam" id="PF13947">
    <property type="entry name" value="GUB_WAK_bind"/>
    <property type="match status" value="1"/>
</dbReference>
<feature type="signal peptide" evidence="3">
    <location>
        <begin position="1"/>
        <end position="21"/>
    </location>
</feature>
<keyword evidence="2 3" id="KW-0732">Signal</keyword>
<evidence type="ECO:0000256" key="2">
    <source>
        <dbReference type="ARBA" id="ARBA00022729"/>
    </source>
</evidence>
<dbReference type="EMBL" id="BTGU01000021">
    <property type="protein sequence ID" value="GMN45943.1"/>
    <property type="molecule type" value="Genomic_DNA"/>
</dbReference>
<evidence type="ECO:0000256" key="3">
    <source>
        <dbReference type="SAM" id="SignalP"/>
    </source>
</evidence>
<dbReference type="InterPro" id="IPR025287">
    <property type="entry name" value="WAK_GUB"/>
</dbReference>
<accession>A0AA88AH86</accession>
<comment type="subcellular location">
    <subcellularLocation>
        <location evidence="1">Membrane</location>
        <topology evidence="1">Single-pass membrane protein</topology>
    </subcellularLocation>
</comment>
<feature type="chain" id="PRO_5041686237" description="Wall-associated receptor kinase galacturonan-binding domain-containing protein" evidence="3">
    <location>
        <begin position="22"/>
        <end position="267"/>
    </location>
</feature>
<dbReference type="AlphaFoldDB" id="A0AA88AH86"/>
<evidence type="ECO:0000313" key="5">
    <source>
        <dbReference type="EMBL" id="GMN45943.1"/>
    </source>
</evidence>
<gene>
    <name evidence="5" type="ORF">TIFTF001_015132</name>
</gene>
<dbReference type="PANTHER" id="PTHR33491">
    <property type="entry name" value="OSJNBA0016N04.9 PROTEIN"/>
    <property type="match status" value="1"/>
</dbReference>
<name>A0AA88AH86_FICCA</name>
<keyword evidence="6" id="KW-1185">Reference proteome</keyword>
<sequence length="267" mass="29301">MVLQLVNHILLLSCLIIAAVSEAPMAKENCQERCGNITVPFPFGIGKGCYIDEWFEVVCVNGNNSANPVPVLKRVNMELLRINLYGYLDAKFPITFWNCSDRKTQLQNIPNLQGSPFVFSYDDSMFTSVGCGATAVISTEGQDGSIQVAGCSSSCTSWCQTSIPTNLQAFNISFLDKEFGISEKADCRYAFLVNQTWLSEPSVGNLSSLYEMTDVPVVLKWGLNSSNPPCMKPGTYYGNESLGHICRCEDGFDGNPYLPNGCQGKPF</sequence>
<feature type="domain" description="Wall-associated receptor kinase galacturonan-binding" evidence="4">
    <location>
        <begin position="30"/>
        <end position="84"/>
    </location>
</feature>
<reference evidence="5" key="1">
    <citation type="submission" date="2023-07" db="EMBL/GenBank/DDBJ databases">
        <title>draft genome sequence of fig (Ficus carica).</title>
        <authorList>
            <person name="Takahashi T."/>
            <person name="Nishimura K."/>
        </authorList>
    </citation>
    <scope>NUCLEOTIDE SEQUENCE</scope>
</reference>
<evidence type="ECO:0000313" key="6">
    <source>
        <dbReference type="Proteomes" id="UP001187192"/>
    </source>
</evidence>
<organism evidence="5 6">
    <name type="scientific">Ficus carica</name>
    <name type="common">Common fig</name>
    <dbReference type="NCBI Taxonomy" id="3494"/>
    <lineage>
        <taxon>Eukaryota</taxon>
        <taxon>Viridiplantae</taxon>
        <taxon>Streptophyta</taxon>
        <taxon>Embryophyta</taxon>
        <taxon>Tracheophyta</taxon>
        <taxon>Spermatophyta</taxon>
        <taxon>Magnoliopsida</taxon>
        <taxon>eudicotyledons</taxon>
        <taxon>Gunneridae</taxon>
        <taxon>Pentapetalae</taxon>
        <taxon>rosids</taxon>
        <taxon>fabids</taxon>
        <taxon>Rosales</taxon>
        <taxon>Moraceae</taxon>
        <taxon>Ficeae</taxon>
        <taxon>Ficus</taxon>
    </lineage>
</organism>